<dbReference type="SUPFAM" id="SSF57667">
    <property type="entry name" value="beta-beta-alpha zinc fingers"/>
    <property type="match status" value="1"/>
</dbReference>
<keyword evidence="1" id="KW-0863">Zinc-finger</keyword>
<name>A0A9N9TY79_PHYSR</name>
<feature type="domain" description="C2H2-type" evidence="2">
    <location>
        <begin position="21"/>
        <end position="48"/>
    </location>
</feature>
<dbReference type="OrthoDB" id="6772902at2759"/>
<dbReference type="PROSITE" id="PS51257">
    <property type="entry name" value="PROKAR_LIPOPROTEIN"/>
    <property type="match status" value="1"/>
</dbReference>
<dbReference type="PROSITE" id="PS50157">
    <property type="entry name" value="ZINC_FINGER_C2H2_2"/>
    <property type="match status" value="1"/>
</dbReference>
<dbReference type="SMART" id="SM00355">
    <property type="entry name" value="ZnF_C2H2"/>
    <property type="match status" value="2"/>
</dbReference>
<dbReference type="AlphaFoldDB" id="A0A9N9TY79"/>
<dbReference type="InterPro" id="IPR013087">
    <property type="entry name" value="Znf_C2H2_type"/>
</dbReference>
<dbReference type="Pfam" id="PF00096">
    <property type="entry name" value="zf-C2H2"/>
    <property type="match status" value="1"/>
</dbReference>
<protein>
    <recommendedName>
        <fullName evidence="2">C2H2-type domain-containing protein</fullName>
    </recommendedName>
</protein>
<reference evidence="3" key="1">
    <citation type="submission" date="2022-01" db="EMBL/GenBank/DDBJ databases">
        <authorList>
            <person name="King R."/>
        </authorList>
    </citation>
    <scope>NUCLEOTIDE SEQUENCE</scope>
</reference>
<dbReference type="EMBL" id="OU900101">
    <property type="protein sequence ID" value="CAG9864628.1"/>
    <property type="molecule type" value="Genomic_DNA"/>
</dbReference>
<keyword evidence="4" id="KW-1185">Reference proteome</keyword>
<dbReference type="GO" id="GO:0008270">
    <property type="term" value="F:zinc ion binding"/>
    <property type="evidence" value="ECO:0007669"/>
    <property type="project" value="UniProtKB-KW"/>
</dbReference>
<evidence type="ECO:0000313" key="4">
    <source>
        <dbReference type="Proteomes" id="UP001153712"/>
    </source>
</evidence>
<organism evidence="3 4">
    <name type="scientific">Phyllotreta striolata</name>
    <name type="common">Striped flea beetle</name>
    <name type="synonym">Crioceris striolata</name>
    <dbReference type="NCBI Taxonomy" id="444603"/>
    <lineage>
        <taxon>Eukaryota</taxon>
        <taxon>Metazoa</taxon>
        <taxon>Ecdysozoa</taxon>
        <taxon>Arthropoda</taxon>
        <taxon>Hexapoda</taxon>
        <taxon>Insecta</taxon>
        <taxon>Pterygota</taxon>
        <taxon>Neoptera</taxon>
        <taxon>Endopterygota</taxon>
        <taxon>Coleoptera</taxon>
        <taxon>Polyphaga</taxon>
        <taxon>Cucujiformia</taxon>
        <taxon>Chrysomeloidea</taxon>
        <taxon>Chrysomelidae</taxon>
        <taxon>Galerucinae</taxon>
        <taxon>Alticini</taxon>
        <taxon>Phyllotreta</taxon>
    </lineage>
</organism>
<evidence type="ECO:0000256" key="1">
    <source>
        <dbReference type="PROSITE-ProRule" id="PRU00042"/>
    </source>
</evidence>
<evidence type="ECO:0000313" key="3">
    <source>
        <dbReference type="EMBL" id="CAG9864628.1"/>
    </source>
</evidence>
<keyword evidence="1" id="KW-0479">Metal-binding</keyword>
<accession>A0A9N9TY79</accession>
<dbReference type="InterPro" id="IPR036236">
    <property type="entry name" value="Znf_C2H2_sf"/>
</dbReference>
<dbReference type="Proteomes" id="UP001153712">
    <property type="component" value="Chromosome 8"/>
</dbReference>
<dbReference type="Gene3D" id="3.30.160.60">
    <property type="entry name" value="Classic Zinc Finger"/>
    <property type="match status" value="1"/>
</dbReference>
<proteinExistence type="predicted"/>
<evidence type="ECO:0000259" key="2">
    <source>
        <dbReference type="PROSITE" id="PS50157"/>
    </source>
</evidence>
<sequence>MNILPRTETSSIIVNQPVSGASCSTCGKSFKNVNSLRAHMSLDCMKTSFFKCKACPFISKRRFNMKMHYATKHKIEVHSGNLTKITRITF</sequence>
<keyword evidence="1" id="KW-0862">Zinc</keyword>
<gene>
    <name evidence="3" type="ORF">PHYEVI_LOCUS10880</name>
</gene>